<organism evidence="3 4">
    <name type="scientific">Thermosporothrix hazakensis</name>
    <dbReference type="NCBI Taxonomy" id="644383"/>
    <lineage>
        <taxon>Bacteria</taxon>
        <taxon>Bacillati</taxon>
        <taxon>Chloroflexota</taxon>
        <taxon>Ktedonobacteria</taxon>
        <taxon>Ktedonobacterales</taxon>
        <taxon>Thermosporotrichaceae</taxon>
        <taxon>Thermosporothrix</taxon>
    </lineage>
</organism>
<dbReference type="Proteomes" id="UP000248806">
    <property type="component" value="Unassembled WGS sequence"/>
</dbReference>
<comment type="caution">
    <text evidence="3">The sequence shown here is derived from an EMBL/GenBank/DDBJ whole genome shotgun (WGS) entry which is preliminary data.</text>
</comment>
<sequence>MTQQNNQQQAFQLRNRYVFRGQLTMRTGLHIGGGRETLSNSDSPVVLTPDGLPFIPGSSFKGALRSTTEKLVASLPAELGLHTCGLPVDDVEGETCPTAQQNHIRNERRDKNRRDQEAYMQQKRKDLCHTCQLFGSPFAAARIIINDLYLAEDDWSGPPQIRDGVAIERDRDTAKRNAKYDFEVVPATTSFKLEIVIENATFQDLQLISIGLGEFTSGFGGIGGLRSRGLGACILENLEIRYLELDIADQKEKMRRLQHYLLHRDEGLTQVADADAFLAAHIKSLFKLTSEKGE</sequence>
<protein>
    <submittedName>
        <fullName evidence="3">CRISPR-associated RAMP protein (TIGR02581 family)</fullName>
    </submittedName>
</protein>
<dbReference type="RefSeq" id="WP_111321158.1">
    <property type="nucleotide sequence ID" value="NZ_BIFX01000002.1"/>
</dbReference>
<accession>A0A326U9T6</accession>
<dbReference type="PANTHER" id="PTHR35579">
    <property type="entry name" value="CRISPR SYSTEM CMS ENDORIBONUCLEASE CSM3"/>
    <property type="match status" value="1"/>
</dbReference>
<proteinExistence type="predicted"/>
<evidence type="ECO:0000256" key="1">
    <source>
        <dbReference type="ARBA" id="ARBA00023118"/>
    </source>
</evidence>
<dbReference type="PANTHER" id="PTHR35579:SF3">
    <property type="entry name" value="CRISPR SYSTEM CMS ENDORIBONUCLEASE CSM3"/>
    <property type="match status" value="1"/>
</dbReference>
<reference evidence="3 4" key="1">
    <citation type="submission" date="2018-06" db="EMBL/GenBank/DDBJ databases">
        <title>Genomic Encyclopedia of Archaeal and Bacterial Type Strains, Phase II (KMG-II): from individual species to whole genera.</title>
        <authorList>
            <person name="Goeker M."/>
        </authorList>
    </citation>
    <scope>NUCLEOTIDE SEQUENCE [LARGE SCALE GENOMIC DNA]</scope>
    <source>
        <strain evidence="3 4">ATCC BAA-1881</strain>
    </source>
</reference>
<evidence type="ECO:0000313" key="3">
    <source>
        <dbReference type="EMBL" id="PZW32800.1"/>
    </source>
</evidence>
<dbReference type="InterPro" id="IPR005537">
    <property type="entry name" value="RAMP_III_fam"/>
</dbReference>
<name>A0A326U9T6_THEHA</name>
<keyword evidence="4" id="KW-1185">Reference proteome</keyword>
<dbReference type="InterPro" id="IPR013411">
    <property type="entry name" value="CRISPR-assoc_RAMP_Csx7"/>
</dbReference>
<dbReference type="OrthoDB" id="1063910at2"/>
<dbReference type="GO" id="GO:0051607">
    <property type="term" value="P:defense response to virus"/>
    <property type="evidence" value="ECO:0007669"/>
    <property type="project" value="UniProtKB-KW"/>
</dbReference>
<keyword evidence="1" id="KW-0051">Antiviral defense</keyword>
<evidence type="ECO:0000259" key="2">
    <source>
        <dbReference type="Pfam" id="PF03787"/>
    </source>
</evidence>
<dbReference type="AlphaFoldDB" id="A0A326U9T6"/>
<gene>
    <name evidence="3" type="ORF">EI42_01892</name>
</gene>
<dbReference type="Pfam" id="PF03787">
    <property type="entry name" value="RAMPs"/>
    <property type="match status" value="1"/>
</dbReference>
<feature type="domain" description="CRISPR type III-associated protein" evidence="2">
    <location>
        <begin position="23"/>
        <end position="233"/>
    </location>
</feature>
<evidence type="ECO:0000313" key="4">
    <source>
        <dbReference type="Proteomes" id="UP000248806"/>
    </source>
</evidence>
<dbReference type="EMBL" id="QKUF01000004">
    <property type="protein sequence ID" value="PZW32800.1"/>
    <property type="molecule type" value="Genomic_DNA"/>
</dbReference>
<dbReference type="InterPro" id="IPR052216">
    <property type="entry name" value="CRISPR_Csm3_endoribonuclease"/>
</dbReference>
<dbReference type="NCBIfam" id="TIGR02581">
    <property type="entry name" value="cas_cyan_RAMP"/>
    <property type="match status" value="1"/>
</dbReference>